<accession>A0A5M9JE33</accession>
<feature type="transmembrane region" description="Helical" evidence="2">
    <location>
        <begin position="227"/>
        <end position="250"/>
    </location>
</feature>
<keyword evidence="2" id="KW-0812">Transmembrane</keyword>
<dbReference type="AlphaFoldDB" id="A0A5M9JE33"/>
<comment type="caution">
    <text evidence="3">The sequence shown here is derived from an EMBL/GenBank/DDBJ whole genome shotgun (WGS) entry which is preliminary data.</text>
</comment>
<organism evidence="3 4">
    <name type="scientific">Monilinia fructicola</name>
    <name type="common">Brown rot fungus</name>
    <name type="synonym">Ciboria fructicola</name>
    <dbReference type="NCBI Taxonomy" id="38448"/>
    <lineage>
        <taxon>Eukaryota</taxon>
        <taxon>Fungi</taxon>
        <taxon>Dikarya</taxon>
        <taxon>Ascomycota</taxon>
        <taxon>Pezizomycotina</taxon>
        <taxon>Leotiomycetes</taxon>
        <taxon>Helotiales</taxon>
        <taxon>Sclerotiniaceae</taxon>
        <taxon>Monilinia</taxon>
    </lineage>
</organism>
<sequence>MLLDVPESPKLSISILAIPWITTTSLFNCSGQWTSGSGQGIESSTTTVCLTSTYSTTKVQTPAHTKSSTSSVSVGQTLAYVSISALSTSNISPAATETALPTNIASQKSPLTFSTPTASTHSASILTSVTTLNSLRIIQSTSSPSPIYPEITSASLSPTPSYSITTQHLNSTVDSSLSSSSPSRYPTSIFSSPPSISSRSSPPTSTHTFSATITIECASQQTMDTRIGVTTGVLLVVVGLACFVCMALLLSIRRDTVAILQNNGKKGDAKNENFERRGVKIDEERGCKCGWTRYEMEGVGRPPEMEPGLDHGALIRYEMSAGHETKGAGQGQT</sequence>
<evidence type="ECO:0000313" key="4">
    <source>
        <dbReference type="Proteomes" id="UP000322873"/>
    </source>
</evidence>
<evidence type="ECO:0000313" key="3">
    <source>
        <dbReference type="EMBL" id="KAA8567017.1"/>
    </source>
</evidence>
<keyword evidence="4" id="KW-1185">Reference proteome</keyword>
<feature type="region of interest" description="Disordered" evidence="1">
    <location>
        <begin position="173"/>
        <end position="207"/>
    </location>
</feature>
<evidence type="ECO:0000256" key="1">
    <source>
        <dbReference type="SAM" id="MobiDB-lite"/>
    </source>
</evidence>
<name>A0A5M9JE33_MONFR</name>
<proteinExistence type="predicted"/>
<evidence type="ECO:0000256" key="2">
    <source>
        <dbReference type="SAM" id="Phobius"/>
    </source>
</evidence>
<dbReference type="Proteomes" id="UP000322873">
    <property type="component" value="Unassembled WGS sequence"/>
</dbReference>
<gene>
    <name evidence="3" type="ORF">EYC84_010102</name>
</gene>
<keyword evidence="2" id="KW-1133">Transmembrane helix</keyword>
<reference evidence="3 4" key="1">
    <citation type="submission" date="2019-06" db="EMBL/GenBank/DDBJ databases">
        <title>Genome Sequence of the Brown Rot Fungal Pathogen Monilinia fructicola.</title>
        <authorList>
            <person name="De Miccolis Angelini R.M."/>
            <person name="Landi L."/>
            <person name="Abate D."/>
            <person name="Pollastro S."/>
            <person name="Romanazzi G."/>
            <person name="Faretra F."/>
        </authorList>
    </citation>
    <scope>NUCLEOTIDE SEQUENCE [LARGE SCALE GENOMIC DNA]</scope>
    <source>
        <strain evidence="3 4">Mfrc123</strain>
    </source>
</reference>
<protein>
    <submittedName>
        <fullName evidence="3">Uncharacterized protein</fullName>
    </submittedName>
</protein>
<dbReference type="EMBL" id="VICG01000011">
    <property type="protein sequence ID" value="KAA8567017.1"/>
    <property type="molecule type" value="Genomic_DNA"/>
</dbReference>
<dbReference type="VEuPathDB" id="FungiDB:MFRU_007g01600"/>
<keyword evidence="2" id="KW-0472">Membrane</keyword>